<dbReference type="InterPro" id="IPR051154">
    <property type="entry name" value="Prespore-cell_inducing_factor"/>
</dbReference>
<gene>
    <name evidence="6" type="ORF">DU002_19000</name>
</gene>
<comment type="similarity">
    <text evidence="1">Belongs to the prespore-cell-inducing factor family.</text>
</comment>
<name>A0A368MY95_9GAMM</name>
<dbReference type="Proteomes" id="UP000252558">
    <property type="component" value="Unassembled WGS sequence"/>
</dbReference>
<dbReference type="InterPro" id="IPR011658">
    <property type="entry name" value="PA14_dom"/>
</dbReference>
<evidence type="ECO:0000256" key="3">
    <source>
        <dbReference type="ARBA" id="ARBA00023180"/>
    </source>
</evidence>
<evidence type="ECO:0000256" key="2">
    <source>
        <dbReference type="ARBA" id="ARBA00022729"/>
    </source>
</evidence>
<dbReference type="EMBL" id="QPID01000018">
    <property type="protein sequence ID" value="RCU43217.1"/>
    <property type="molecule type" value="Genomic_DNA"/>
</dbReference>
<feature type="signal peptide" evidence="4">
    <location>
        <begin position="1"/>
        <end position="22"/>
    </location>
</feature>
<evidence type="ECO:0000259" key="5">
    <source>
        <dbReference type="PROSITE" id="PS51820"/>
    </source>
</evidence>
<accession>A0A368MY95</accession>
<reference evidence="6 7" key="1">
    <citation type="submission" date="2018-07" db="EMBL/GenBank/DDBJ databases">
        <title>Corallincola holothuriorum sp. nov., a new facultative anaerobe isolated from sea cucumber Apostichopus japonicus.</title>
        <authorList>
            <person name="Xia H."/>
        </authorList>
    </citation>
    <scope>NUCLEOTIDE SEQUENCE [LARGE SCALE GENOMIC DNA]</scope>
    <source>
        <strain evidence="6 7">C4</strain>
    </source>
</reference>
<dbReference type="RefSeq" id="WP_114340033.1">
    <property type="nucleotide sequence ID" value="NZ_QPID01000018.1"/>
</dbReference>
<comment type="caution">
    <text evidence="6">The sequence shown here is derived from an EMBL/GenBank/DDBJ whole genome shotgun (WGS) entry which is preliminary data.</text>
</comment>
<dbReference type="NCBIfam" id="TIGR02148">
    <property type="entry name" value="Fibro_Slime"/>
    <property type="match status" value="1"/>
</dbReference>
<keyword evidence="7" id="KW-1185">Reference proteome</keyword>
<evidence type="ECO:0000256" key="1">
    <source>
        <dbReference type="ARBA" id="ARBA00008709"/>
    </source>
</evidence>
<evidence type="ECO:0000256" key="4">
    <source>
        <dbReference type="SAM" id="SignalP"/>
    </source>
</evidence>
<dbReference type="GO" id="GO:0005576">
    <property type="term" value="C:extracellular region"/>
    <property type="evidence" value="ECO:0007669"/>
    <property type="project" value="TreeGrafter"/>
</dbReference>
<dbReference type="PANTHER" id="PTHR31137">
    <property type="entry name" value="PROTEIN PSIB-RELATED-RELATED"/>
    <property type="match status" value="1"/>
</dbReference>
<proteinExistence type="inferred from homology"/>
<feature type="domain" description="PA14" evidence="5">
    <location>
        <begin position="75"/>
        <end position="231"/>
    </location>
</feature>
<protein>
    <submittedName>
        <fullName evidence="6">Fibro-slime domain-containing protein</fullName>
    </submittedName>
</protein>
<evidence type="ECO:0000313" key="6">
    <source>
        <dbReference type="EMBL" id="RCU43217.1"/>
    </source>
</evidence>
<keyword evidence="3" id="KW-0325">Glycoprotein</keyword>
<feature type="chain" id="PRO_5016736377" evidence="4">
    <location>
        <begin position="23"/>
        <end position="249"/>
    </location>
</feature>
<dbReference type="Pfam" id="PF07691">
    <property type="entry name" value="PA14"/>
    <property type="match status" value="1"/>
</dbReference>
<organism evidence="6 7">
    <name type="scientific">Corallincola holothuriorum</name>
    <dbReference type="NCBI Taxonomy" id="2282215"/>
    <lineage>
        <taxon>Bacteria</taxon>
        <taxon>Pseudomonadati</taxon>
        <taxon>Pseudomonadota</taxon>
        <taxon>Gammaproteobacteria</taxon>
        <taxon>Alteromonadales</taxon>
        <taxon>Psychromonadaceae</taxon>
        <taxon>Corallincola</taxon>
    </lineage>
</organism>
<dbReference type="PROSITE" id="PS51820">
    <property type="entry name" value="PA14"/>
    <property type="match status" value="1"/>
</dbReference>
<keyword evidence="2 4" id="KW-0732">Signal</keyword>
<sequence length="249" mass="26817">MKCLQLITVIAFSVCSVVSANAGVLTLSGTIYDKVAAEADFEDPCCSGLVTGLVSSTLAADGLPEFVANDGDGDITSAASFDAWWMDTNGTKAFDLDLTETAPDSGIFSYTDSAFFPIDNELAGNEGRNHNYHFTMHLEGITTFRETDVFAFLGDDDLWVYIDGKLVMDLGGVHAAVSDTLTGADLMAMGLAEDTEYDLDIFFAERHTVASNFNIATSFRVKSEVPAPQVLLMFGLALCAVRLLRRQSN</sequence>
<dbReference type="InterPro" id="IPR011874">
    <property type="entry name" value="Fibro_Slime"/>
</dbReference>
<dbReference type="InterPro" id="IPR037524">
    <property type="entry name" value="PA14/GLEYA"/>
</dbReference>
<dbReference type="AlphaFoldDB" id="A0A368MY95"/>
<dbReference type="OrthoDB" id="9758386at2"/>
<evidence type="ECO:0000313" key="7">
    <source>
        <dbReference type="Proteomes" id="UP000252558"/>
    </source>
</evidence>